<feature type="transmembrane region" description="Helical" evidence="6">
    <location>
        <begin position="225"/>
        <end position="245"/>
    </location>
</feature>
<dbReference type="Pfam" id="PF09258">
    <property type="entry name" value="Glyco_transf_64"/>
    <property type="match status" value="1"/>
</dbReference>
<dbReference type="InterPro" id="IPR029044">
    <property type="entry name" value="Nucleotide-diphossugar_trans"/>
</dbReference>
<keyword evidence="6" id="KW-1133">Transmembrane helix</keyword>
<evidence type="ECO:0000313" key="10">
    <source>
        <dbReference type="Proteomes" id="UP000436088"/>
    </source>
</evidence>
<dbReference type="GO" id="GO:0016757">
    <property type="term" value="F:glycosyltransferase activity"/>
    <property type="evidence" value="ECO:0007669"/>
    <property type="project" value="InterPro"/>
</dbReference>
<evidence type="ECO:0000256" key="4">
    <source>
        <dbReference type="ARBA" id="ARBA00023136"/>
    </source>
</evidence>
<dbReference type="SUPFAM" id="SSF75005">
    <property type="entry name" value="Arabinanase/levansucrase/invertase"/>
    <property type="match status" value="1"/>
</dbReference>
<evidence type="ECO:0000256" key="3">
    <source>
        <dbReference type="ARBA" id="ARBA00022679"/>
    </source>
</evidence>
<feature type="domain" description="Glucosamine inositolphosphorylceramide transferase 1 N-terminal" evidence="8">
    <location>
        <begin position="1"/>
        <end position="55"/>
    </location>
</feature>
<dbReference type="InterPro" id="IPR015338">
    <property type="entry name" value="GT64_dom"/>
</dbReference>
<reference evidence="9" key="1">
    <citation type="submission" date="2019-09" db="EMBL/GenBank/DDBJ databases">
        <title>Draft genome information of white flower Hibiscus syriacus.</title>
        <authorList>
            <person name="Kim Y.-M."/>
        </authorList>
    </citation>
    <scope>NUCLEOTIDE SEQUENCE [LARGE SCALE GENOMIC DNA]</scope>
    <source>
        <strain evidence="9">YM2019G1</strain>
    </source>
</reference>
<evidence type="ECO:0000313" key="9">
    <source>
        <dbReference type="EMBL" id="KAE8666348.1"/>
    </source>
</evidence>
<dbReference type="Pfam" id="PF24793">
    <property type="entry name" value="GINT1_N"/>
    <property type="match status" value="2"/>
</dbReference>
<keyword evidence="6" id="KW-0812">Transmembrane</keyword>
<dbReference type="AlphaFoldDB" id="A0A6A2WXH7"/>
<dbReference type="GO" id="GO:0016020">
    <property type="term" value="C:membrane"/>
    <property type="evidence" value="ECO:0007669"/>
    <property type="project" value="UniProtKB-SubCell"/>
</dbReference>
<dbReference type="InterPro" id="IPR023296">
    <property type="entry name" value="Glyco_hydro_beta-prop_sf"/>
</dbReference>
<evidence type="ECO:0000256" key="5">
    <source>
        <dbReference type="ARBA" id="ARBA00023157"/>
    </source>
</evidence>
<organism evidence="9 10">
    <name type="scientific">Hibiscus syriacus</name>
    <name type="common">Rose of Sharon</name>
    <dbReference type="NCBI Taxonomy" id="106335"/>
    <lineage>
        <taxon>Eukaryota</taxon>
        <taxon>Viridiplantae</taxon>
        <taxon>Streptophyta</taxon>
        <taxon>Embryophyta</taxon>
        <taxon>Tracheophyta</taxon>
        <taxon>Spermatophyta</taxon>
        <taxon>Magnoliopsida</taxon>
        <taxon>eudicotyledons</taxon>
        <taxon>Gunneridae</taxon>
        <taxon>Pentapetalae</taxon>
        <taxon>rosids</taxon>
        <taxon>malvids</taxon>
        <taxon>Malvales</taxon>
        <taxon>Malvaceae</taxon>
        <taxon>Malvoideae</taxon>
        <taxon>Hibiscus</taxon>
    </lineage>
</organism>
<evidence type="ECO:0000259" key="7">
    <source>
        <dbReference type="Pfam" id="PF09258"/>
    </source>
</evidence>
<dbReference type="InterPro" id="IPR056442">
    <property type="entry name" value="GINT1_N"/>
</dbReference>
<name>A0A6A2WXH7_HIBSY</name>
<dbReference type="Proteomes" id="UP000436088">
    <property type="component" value="Unassembled WGS sequence"/>
</dbReference>
<evidence type="ECO:0000256" key="6">
    <source>
        <dbReference type="SAM" id="Phobius"/>
    </source>
</evidence>
<keyword evidence="5" id="KW-1015">Disulfide bond</keyword>
<comment type="subcellular location">
    <subcellularLocation>
        <location evidence="1">Membrane</location>
    </subcellularLocation>
</comment>
<feature type="domain" description="Glycosyl transferase 64" evidence="7">
    <location>
        <begin position="340"/>
        <end position="435"/>
    </location>
</feature>
<accession>A0A6A2WXH7</accession>
<evidence type="ECO:0000256" key="1">
    <source>
        <dbReference type="ARBA" id="ARBA00004370"/>
    </source>
</evidence>
<dbReference type="Gene3D" id="3.90.550.10">
    <property type="entry name" value="Spore Coat Polysaccharide Biosynthesis Protein SpsA, Chain A"/>
    <property type="match status" value="1"/>
</dbReference>
<dbReference type="Gene3D" id="2.115.10.20">
    <property type="entry name" value="Glycosyl hydrolase domain, family 43"/>
    <property type="match status" value="1"/>
</dbReference>
<proteinExistence type="inferred from homology"/>
<comment type="similarity">
    <text evidence="2">Belongs to the glycosyltransferase 64 family.</text>
</comment>
<dbReference type="GO" id="GO:0016301">
    <property type="term" value="F:kinase activity"/>
    <property type="evidence" value="ECO:0007669"/>
    <property type="project" value="UniProtKB-KW"/>
</dbReference>
<dbReference type="InterPro" id="IPR004263">
    <property type="entry name" value="Exostosin"/>
</dbReference>
<evidence type="ECO:0000259" key="8">
    <source>
        <dbReference type="Pfam" id="PF24793"/>
    </source>
</evidence>
<comment type="caution">
    <text evidence="9">The sequence shown here is derived from an EMBL/GenBank/DDBJ whole genome shotgun (WGS) entry which is preliminary data.</text>
</comment>
<evidence type="ECO:0000256" key="2">
    <source>
        <dbReference type="ARBA" id="ARBA00008700"/>
    </source>
</evidence>
<keyword evidence="3" id="KW-0808">Transferase</keyword>
<dbReference type="EMBL" id="VEPZ02001597">
    <property type="protein sequence ID" value="KAE8666348.1"/>
    <property type="molecule type" value="Genomic_DNA"/>
</dbReference>
<protein>
    <submittedName>
        <fullName evidence="9">3-phosphoinositide-dependent protein kinase</fullName>
    </submittedName>
</protein>
<dbReference type="PANTHER" id="PTHR48261">
    <property type="entry name" value="ACETYLGLUCOSAMINYLTRANSFERASE"/>
    <property type="match status" value="1"/>
</dbReference>
<dbReference type="PANTHER" id="PTHR48261:SF6">
    <property type="entry name" value="GLYCOSYLTRANSFERASE FAMILY PROTEIN"/>
    <property type="match status" value="1"/>
</dbReference>
<keyword evidence="9" id="KW-0418">Kinase</keyword>
<sequence>MQGDIGVAKSVDKGATWQQLGIALDEEWHLSYPYVFNYHGQVYMMPEISQKLELQHCYFGTTNRQLEISYSSSPLGPWELHKKNPIYNTYSSFGALKGGRPFRYNGNLYRIGQDCGETYGRRVWIFKVEVLVDYKEMLKFRFPLKSTVRVGMPGMVPGVLVGAVNCIIPLNWCSDYSRKRSDSLIAWERANVVSSKQRRIVSRLNRAPSYLLSWIKPNTCARRSVLALVFALGVVLSCTGVTFIYGGSGPYSWKGQLSQFTLLTMSYDARLWNLKMFVNHYSRFASYLFGSELRVRTPSIIDSRLTRALIETRAVLELDEDIKMLLSVDLCCGGNILIGLGAAFIDSQVAFQRYWSEQAKLGREVVDAYFNCEDVLMNFLYANASLHKTVEYVRLAWVIDTSKLSSAAISRDTNGHYKIRRECLRKFTDMYGSMSDRRWEFNSRKDRWDV</sequence>
<keyword evidence="4 6" id="KW-0472">Membrane</keyword>
<gene>
    <name evidence="9" type="ORF">F3Y22_tig00112501pilonHSYRG00056</name>
</gene>
<feature type="domain" description="Glucosamine inositolphosphorylceramide transferase 1 N-terminal" evidence="8">
    <location>
        <begin position="61"/>
        <end position="136"/>
    </location>
</feature>
<keyword evidence="10" id="KW-1185">Reference proteome</keyword>